<feature type="transmembrane region" description="Helical" evidence="6">
    <location>
        <begin position="48"/>
        <end position="71"/>
    </location>
</feature>
<organism evidence="8 9">
    <name type="scientific">Microbispora amethystogenes</name>
    <dbReference type="NCBI Taxonomy" id="1427754"/>
    <lineage>
        <taxon>Bacteria</taxon>
        <taxon>Bacillati</taxon>
        <taxon>Actinomycetota</taxon>
        <taxon>Actinomycetes</taxon>
        <taxon>Streptosporangiales</taxon>
        <taxon>Streptosporangiaceae</taxon>
        <taxon>Microbispora</taxon>
    </lineage>
</organism>
<feature type="compositionally biased region" description="Low complexity" evidence="5">
    <location>
        <begin position="282"/>
        <end position="300"/>
    </location>
</feature>
<keyword evidence="2 6" id="KW-0812">Transmembrane</keyword>
<dbReference type="InterPro" id="IPR043203">
    <property type="entry name" value="VGCC_Ca_Na"/>
</dbReference>
<keyword evidence="4 6" id="KW-0472">Membrane</keyword>
<evidence type="ECO:0000256" key="3">
    <source>
        <dbReference type="ARBA" id="ARBA00022989"/>
    </source>
</evidence>
<protein>
    <recommendedName>
        <fullName evidence="7">Ion transport domain-containing protein</fullName>
    </recommendedName>
</protein>
<name>A0ABQ4F702_9ACTN</name>
<evidence type="ECO:0000256" key="5">
    <source>
        <dbReference type="SAM" id="MobiDB-lite"/>
    </source>
</evidence>
<reference evidence="8 9" key="1">
    <citation type="submission" date="2021-01" db="EMBL/GenBank/DDBJ databases">
        <title>Whole genome shotgun sequence of Microbispora amethystogenes NBRC 101907.</title>
        <authorList>
            <person name="Komaki H."/>
            <person name="Tamura T."/>
        </authorList>
    </citation>
    <scope>NUCLEOTIDE SEQUENCE [LARGE SCALE GENOMIC DNA]</scope>
    <source>
        <strain evidence="8 9">NBRC 101907</strain>
    </source>
</reference>
<evidence type="ECO:0000256" key="2">
    <source>
        <dbReference type="ARBA" id="ARBA00022692"/>
    </source>
</evidence>
<proteinExistence type="predicted"/>
<dbReference type="InterPro" id="IPR005821">
    <property type="entry name" value="Ion_trans_dom"/>
</dbReference>
<dbReference type="Proteomes" id="UP000651728">
    <property type="component" value="Unassembled WGS sequence"/>
</dbReference>
<feature type="region of interest" description="Disordered" evidence="5">
    <location>
        <begin position="268"/>
        <end position="345"/>
    </location>
</feature>
<feature type="transmembrane region" description="Helical" evidence="6">
    <location>
        <begin position="197"/>
        <end position="222"/>
    </location>
</feature>
<comment type="subcellular location">
    <subcellularLocation>
        <location evidence="1">Membrane</location>
        <topology evidence="1">Multi-pass membrane protein</topology>
    </subcellularLocation>
</comment>
<keyword evidence="3 6" id="KW-1133">Transmembrane helix</keyword>
<comment type="caution">
    <text evidence="8">The sequence shown here is derived from an EMBL/GenBank/DDBJ whole genome shotgun (WGS) entry which is preliminary data.</text>
</comment>
<gene>
    <name evidence="8" type="ORF">Mam01_07660</name>
</gene>
<dbReference type="EMBL" id="BOOB01000004">
    <property type="protein sequence ID" value="GIH30602.1"/>
    <property type="molecule type" value="Genomic_DNA"/>
</dbReference>
<evidence type="ECO:0000313" key="8">
    <source>
        <dbReference type="EMBL" id="GIH30602.1"/>
    </source>
</evidence>
<evidence type="ECO:0000313" key="9">
    <source>
        <dbReference type="Proteomes" id="UP000651728"/>
    </source>
</evidence>
<evidence type="ECO:0000256" key="4">
    <source>
        <dbReference type="ARBA" id="ARBA00023136"/>
    </source>
</evidence>
<evidence type="ECO:0000259" key="7">
    <source>
        <dbReference type="Pfam" id="PF00520"/>
    </source>
</evidence>
<feature type="transmembrane region" description="Helical" evidence="6">
    <location>
        <begin position="83"/>
        <end position="106"/>
    </location>
</feature>
<keyword evidence="9" id="KW-1185">Reference proteome</keyword>
<accession>A0ABQ4F702</accession>
<feature type="domain" description="Ion transport" evidence="7">
    <location>
        <begin position="17"/>
        <end position="227"/>
    </location>
</feature>
<dbReference type="PANTHER" id="PTHR10037">
    <property type="entry name" value="VOLTAGE-GATED CATION CHANNEL CALCIUM AND SODIUM"/>
    <property type="match status" value="1"/>
</dbReference>
<feature type="compositionally biased region" description="Basic and acidic residues" evidence="5">
    <location>
        <begin position="301"/>
        <end position="312"/>
    </location>
</feature>
<dbReference type="SUPFAM" id="SSF81324">
    <property type="entry name" value="Voltage-gated potassium channels"/>
    <property type="match status" value="1"/>
</dbReference>
<evidence type="ECO:0000256" key="6">
    <source>
        <dbReference type="SAM" id="Phobius"/>
    </source>
</evidence>
<sequence length="345" mass="37516">MGLPAHRERLRVLVDTPAFQRVVIAVIALNAVTLGLETSPELADRHSTAFLVVDRVIIAIFVVEILARISAHGKAFFRDPWNWFDLIIVTAALVPASESLSILRLFRFLRVLRLISVVPGMRRVVSALFTAIPGLTSALVLLLLSLYMAAVIGEQLFREAAPQYFGDLGTSLFTMFTVLTVENWPQVAEDVMAKEPMAWVFFATFIVITAFFVLNLLIGVIVSAMEAEVNAARWEEDQALELEQHTAVMNEIRALNEKIDRLAAALPASADPARAEPREAPGDAPRTAPGEAARAALGKAPRAEPVEAHRAAAADAARGGLATEPEAVEPGDPPEEELCSCRRDP</sequence>
<dbReference type="PANTHER" id="PTHR10037:SF62">
    <property type="entry name" value="SODIUM CHANNEL PROTEIN 60E"/>
    <property type="match status" value="1"/>
</dbReference>
<evidence type="ECO:0000256" key="1">
    <source>
        <dbReference type="ARBA" id="ARBA00004141"/>
    </source>
</evidence>
<dbReference type="RefSeq" id="WP_204284083.1">
    <property type="nucleotide sequence ID" value="NZ_BAABEJ010000003.1"/>
</dbReference>
<dbReference type="Pfam" id="PF00520">
    <property type="entry name" value="Ion_trans"/>
    <property type="match status" value="1"/>
</dbReference>
<feature type="compositionally biased region" description="Acidic residues" evidence="5">
    <location>
        <begin position="326"/>
        <end position="338"/>
    </location>
</feature>
<dbReference type="InterPro" id="IPR027359">
    <property type="entry name" value="Volt_channel_dom_sf"/>
</dbReference>
<feature type="transmembrane region" description="Helical" evidence="6">
    <location>
        <begin position="127"/>
        <end position="152"/>
    </location>
</feature>
<feature type="compositionally biased region" description="Low complexity" evidence="5">
    <location>
        <begin position="313"/>
        <end position="322"/>
    </location>
</feature>
<dbReference type="Gene3D" id="1.10.287.70">
    <property type="match status" value="1"/>
</dbReference>
<dbReference type="Gene3D" id="1.20.120.350">
    <property type="entry name" value="Voltage-gated potassium channels. Chain C"/>
    <property type="match status" value="1"/>
</dbReference>